<proteinExistence type="predicted"/>
<organism evidence="2 3">
    <name type="scientific">Cuscuta epithymum</name>
    <dbReference type="NCBI Taxonomy" id="186058"/>
    <lineage>
        <taxon>Eukaryota</taxon>
        <taxon>Viridiplantae</taxon>
        <taxon>Streptophyta</taxon>
        <taxon>Embryophyta</taxon>
        <taxon>Tracheophyta</taxon>
        <taxon>Spermatophyta</taxon>
        <taxon>Magnoliopsida</taxon>
        <taxon>eudicotyledons</taxon>
        <taxon>Gunneridae</taxon>
        <taxon>Pentapetalae</taxon>
        <taxon>asterids</taxon>
        <taxon>lamiids</taxon>
        <taxon>Solanales</taxon>
        <taxon>Convolvulaceae</taxon>
        <taxon>Cuscuteae</taxon>
        <taxon>Cuscuta</taxon>
        <taxon>Cuscuta subgen. Cuscuta</taxon>
    </lineage>
</organism>
<feature type="compositionally biased region" description="Acidic residues" evidence="1">
    <location>
        <begin position="40"/>
        <end position="50"/>
    </location>
</feature>
<dbReference type="AlphaFoldDB" id="A0AAV0C3H5"/>
<evidence type="ECO:0000256" key="1">
    <source>
        <dbReference type="SAM" id="MobiDB-lite"/>
    </source>
</evidence>
<dbReference type="EMBL" id="CAMAPF010000006">
    <property type="protein sequence ID" value="CAH9056197.1"/>
    <property type="molecule type" value="Genomic_DNA"/>
</dbReference>
<comment type="caution">
    <text evidence="2">The sequence shown here is derived from an EMBL/GenBank/DDBJ whole genome shotgun (WGS) entry which is preliminary data.</text>
</comment>
<evidence type="ECO:0000313" key="3">
    <source>
        <dbReference type="Proteomes" id="UP001152523"/>
    </source>
</evidence>
<gene>
    <name evidence="2" type="ORF">CEPIT_LOCUS927</name>
</gene>
<accession>A0AAV0C3H5</accession>
<evidence type="ECO:0000313" key="2">
    <source>
        <dbReference type="EMBL" id="CAH9056197.1"/>
    </source>
</evidence>
<feature type="region of interest" description="Disordered" evidence="1">
    <location>
        <begin position="29"/>
        <end position="50"/>
    </location>
</feature>
<keyword evidence="3" id="KW-1185">Reference proteome</keyword>
<protein>
    <submittedName>
        <fullName evidence="2">Uncharacterized protein</fullName>
    </submittedName>
</protein>
<name>A0AAV0C3H5_9ASTE</name>
<reference evidence="2" key="1">
    <citation type="submission" date="2022-07" db="EMBL/GenBank/DDBJ databases">
        <authorList>
            <person name="Macas J."/>
            <person name="Novak P."/>
            <person name="Neumann P."/>
        </authorList>
    </citation>
    <scope>NUCLEOTIDE SEQUENCE</scope>
</reference>
<sequence length="50" mass="5051">MGGGENVAEAKVVVEMVAEAPPRSVRCMAATSVSGGRGDSDDDIGGGDRW</sequence>
<dbReference type="Proteomes" id="UP001152523">
    <property type="component" value="Unassembled WGS sequence"/>
</dbReference>